<sequence length="42" mass="4687">MAEQPTTPAVDFSPEVNIHPVDELTLGTYTGRSDDKEDFFES</sequence>
<dbReference type="Proteomes" id="UP000315226">
    <property type="component" value="Unassembled WGS sequence"/>
</dbReference>
<name>A0A4Y3RTT2_9ACTN</name>
<dbReference type="RefSeq" id="WP_255325277.1">
    <property type="nucleotide sequence ID" value="NZ_BJMN01000039.1"/>
</dbReference>
<keyword evidence="2" id="KW-1185">Reference proteome</keyword>
<evidence type="ECO:0000313" key="2">
    <source>
        <dbReference type="Proteomes" id="UP000315226"/>
    </source>
</evidence>
<reference evidence="1 2" key="1">
    <citation type="submission" date="2019-06" db="EMBL/GenBank/DDBJ databases">
        <title>Whole genome shotgun sequence of Streptomyces gardneri NBRC 12865.</title>
        <authorList>
            <person name="Hosoyama A."/>
            <person name="Uohara A."/>
            <person name="Ohji S."/>
            <person name="Ichikawa N."/>
        </authorList>
    </citation>
    <scope>NUCLEOTIDE SEQUENCE [LARGE SCALE GENOMIC DNA]</scope>
    <source>
        <strain evidence="1 2">NBRC 12865</strain>
    </source>
</reference>
<proteinExistence type="predicted"/>
<protein>
    <submittedName>
        <fullName evidence="1">Uncharacterized protein</fullName>
    </submittedName>
</protein>
<organism evidence="1 2">
    <name type="scientific">Streptomyces gardneri</name>
    <dbReference type="NCBI Taxonomy" id="66892"/>
    <lineage>
        <taxon>Bacteria</taxon>
        <taxon>Bacillati</taxon>
        <taxon>Actinomycetota</taxon>
        <taxon>Actinomycetes</taxon>
        <taxon>Kitasatosporales</taxon>
        <taxon>Streptomycetaceae</taxon>
        <taxon>Streptomyces</taxon>
    </lineage>
</organism>
<dbReference type="EMBL" id="BJMN01000039">
    <property type="protein sequence ID" value="GEB60143.1"/>
    <property type="molecule type" value="Genomic_DNA"/>
</dbReference>
<gene>
    <name evidence="1" type="ORF">SGA01_57480</name>
</gene>
<accession>A0A4Y3RTT2</accession>
<dbReference type="AlphaFoldDB" id="A0A4Y3RTT2"/>
<evidence type="ECO:0000313" key="1">
    <source>
        <dbReference type="EMBL" id="GEB60143.1"/>
    </source>
</evidence>
<comment type="caution">
    <text evidence="1">The sequence shown here is derived from an EMBL/GenBank/DDBJ whole genome shotgun (WGS) entry which is preliminary data.</text>
</comment>